<dbReference type="GO" id="GO:1990904">
    <property type="term" value="C:ribonucleoprotein complex"/>
    <property type="evidence" value="ECO:0007669"/>
    <property type="project" value="UniProtKB-KW"/>
</dbReference>
<dbReference type="GO" id="GO:0005840">
    <property type="term" value="C:ribosome"/>
    <property type="evidence" value="ECO:0007669"/>
    <property type="project" value="UniProtKB-KW"/>
</dbReference>
<evidence type="ECO:0000259" key="6">
    <source>
        <dbReference type="PROSITE" id="PS50126"/>
    </source>
</evidence>
<evidence type="ECO:0000256" key="5">
    <source>
        <dbReference type="ARBA" id="ARBA00081784"/>
    </source>
</evidence>
<sequence>MTNKNNFYRKNFGDMLTKYNYNIHPGDIVAGTIFHKELQGFLVDIGINIAGYLPKEEIFLNSNNVNKETIKYLINETREFFILAYNPKSRQLILSIKRLDYIRARKRIQQLAIEDNILYLHIKNINRGGIITYLEGLQSFIPKSHLITNYSSISSVNKIIKCKLLINNEKINQIILSTKRAALDISSKKLKIGNIVDGEITQITKYGVFIKIYNIISLLHISEIGDKYINNIYKVFKIGKKLKVKIIHIDMEQGRLSVSRRNLN</sequence>
<evidence type="ECO:0000256" key="3">
    <source>
        <dbReference type="ARBA" id="ARBA00023274"/>
    </source>
</evidence>
<feature type="domain" description="S1 motif" evidence="6">
    <location>
        <begin position="26"/>
        <end position="97"/>
    </location>
</feature>
<name>A0A1C9CHW6_PLOCA</name>
<evidence type="ECO:0000313" key="7">
    <source>
        <dbReference type="EMBL" id="AOM67980.1"/>
    </source>
</evidence>
<dbReference type="AlphaFoldDB" id="A0A1C9CHW6"/>
<dbReference type="GO" id="GO:0003729">
    <property type="term" value="F:mRNA binding"/>
    <property type="evidence" value="ECO:0007669"/>
    <property type="project" value="TreeGrafter"/>
</dbReference>
<accession>A0A1C9CHW6</accession>
<comment type="similarity">
    <text evidence="1">Belongs to the bacterial ribosomal protein bS1 family.</text>
</comment>
<dbReference type="EMBL" id="KX284727">
    <property type="protein sequence ID" value="AOM67980.1"/>
    <property type="molecule type" value="Genomic_DNA"/>
</dbReference>
<dbReference type="Pfam" id="PF00575">
    <property type="entry name" value="S1"/>
    <property type="match status" value="2"/>
</dbReference>
<dbReference type="GeneID" id="29074437"/>
<dbReference type="FunFam" id="2.40.50.140:FF:000103">
    <property type="entry name" value="protein RRP5 homolog"/>
    <property type="match status" value="1"/>
</dbReference>
<dbReference type="SUPFAM" id="SSF50249">
    <property type="entry name" value="Nucleic acid-binding proteins"/>
    <property type="match status" value="2"/>
</dbReference>
<dbReference type="PROSITE" id="PS50126">
    <property type="entry name" value="S1"/>
    <property type="match status" value="3"/>
</dbReference>
<dbReference type="InterPro" id="IPR003029">
    <property type="entry name" value="S1_domain"/>
</dbReference>
<keyword evidence="3" id="KW-0687">Ribonucleoprotein</keyword>
<evidence type="ECO:0000256" key="2">
    <source>
        <dbReference type="ARBA" id="ARBA00022980"/>
    </source>
</evidence>
<dbReference type="RefSeq" id="YP_009298042.1">
    <property type="nucleotide sequence ID" value="NC_031179.1"/>
</dbReference>
<dbReference type="InterPro" id="IPR012340">
    <property type="entry name" value="NA-bd_OB-fold"/>
</dbReference>
<dbReference type="InterPro" id="IPR050437">
    <property type="entry name" value="Ribos_protein_bS1-like"/>
</dbReference>
<dbReference type="PANTHER" id="PTHR10724:SF7">
    <property type="entry name" value="SMALL RIBOSOMAL SUBUNIT PROTEIN BS1C"/>
    <property type="match status" value="1"/>
</dbReference>
<dbReference type="Gene3D" id="2.40.50.140">
    <property type="entry name" value="Nucleic acid-binding proteins"/>
    <property type="match status" value="2"/>
</dbReference>
<evidence type="ECO:0000256" key="4">
    <source>
        <dbReference type="ARBA" id="ARBA00069232"/>
    </source>
</evidence>
<organism evidence="7">
    <name type="scientific">Plocamium cartilagineum</name>
    <name type="common">Red comb weed</name>
    <name type="synonym">Gelidium cartilagineum</name>
    <dbReference type="NCBI Taxonomy" id="31452"/>
    <lineage>
        <taxon>Eukaryota</taxon>
        <taxon>Rhodophyta</taxon>
        <taxon>Florideophyceae</taxon>
        <taxon>Rhodymeniophycidae</taxon>
        <taxon>Plocamiales</taxon>
        <taxon>Plocamiaceae</taxon>
        <taxon>Plocamium</taxon>
    </lineage>
</organism>
<evidence type="ECO:0000256" key="1">
    <source>
        <dbReference type="ARBA" id="ARBA00006767"/>
    </source>
</evidence>
<geneLocation type="plastid" evidence="7"/>
<dbReference type="GO" id="GO:0006412">
    <property type="term" value="P:translation"/>
    <property type="evidence" value="ECO:0007669"/>
    <property type="project" value="TreeGrafter"/>
</dbReference>
<protein>
    <recommendedName>
        <fullName evidence="4">Small ribosomal subunit protein bS1c</fullName>
    </recommendedName>
    <alternativeName>
        <fullName evidence="5">30S ribosomal protein S1, chloroplastic</fullName>
    </alternativeName>
</protein>
<dbReference type="SMART" id="SM00316">
    <property type="entry name" value="S1"/>
    <property type="match status" value="3"/>
</dbReference>
<keyword evidence="2 7" id="KW-0689">Ribosomal protein</keyword>
<gene>
    <name evidence="7" type="primary">rps1</name>
    <name evidence="7" type="ORF">Plocam_144</name>
</gene>
<keyword evidence="7" id="KW-0934">Plastid</keyword>
<proteinExistence type="inferred from homology"/>
<dbReference type="PANTHER" id="PTHR10724">
    <property type="entry name" value="30S RIBOSOMAL PROTEIN S1"/>
    <property type="match status" value="1"/>
</dbReference>
<feature type="domain" description="S1 motif" evidence="6">
    <location>
        <begin position="193"/>
        <end position="261"/>
    </location>
</feature>
<reference evidence="7" key="1">
    <citation type="journal article" date="2016" name="BMC Biol.">
        <title>Parallel evolution of highly conserved plastid genome architecture in red seaweeds and seed plants.</title>
        <authorList>
            <person name="Lee J."/>
            <person name="Cho C.H."/>
            <person name="Park S.I."/>
            <person name="Choi J.W."/>
            <person name="Song H.S."/>
            <person name="West J.A."/>
            <person name="Bhattacharya D."/>
            <person name="Yoon H.S."/>
        </authorList>
    </citation>
    <scope>NUCLEOTIDE SEQUENCE</scope>
</reference>
<dbReference type="GO" id="GO:0003735">
    <property type="term" value="F:structural constituent of ribosome"/>
    <property type="evidence" value="ECO:0007669"/>
    <property type="project" value="TreeGrafter"/>
</dbReference>
<feature type="domain" description="S1 motif" evidence="6">
    <location>
        <begin position="115"/>
        <end position="179"/>
    </location>
</feature>